<comment type="caution">
    <text evidence="2">The sequence shown here is derived from an EMBL/GenBank/DDBJ whole genome shotgun (WGS) entry which is preliminary data.</text>
</comment>
<protein>
    <submittedName>
        <fullName evidence="2">Flp family type IVb pilin</fullName>
    </submittedName>
</protein>
<organism evidence="2 3">
    <name type="scientific">Paraburkholderia silviterrae</name>
    <dbReference type="NCBI Taxonomy" id="2528715"/>
    <lineage>
        <taxon>Bacteria</taxon>
        <taxon>Pseudomonadati</taxon>
        <taxon>Pseudomonadota</taxon>
        <taxon>Betaproteobacteria</taxon>
        <taxon>Burkholderiales</taxon>
        <taxon>Burkholderiaceae</taxon>
        <taxon>Paraburkholderia</taxon>
    </lineage>
</organism>
<evidence type="ECO:0000256" key="1">
    <source>
        <dbReference type="SAM" id="Phobius"/>
    </source>
</evidence>
<dbReference type="RefSeq" id="WP_133200049.1">
    <property type="nucleotide sequence ID" value="NZ_JBHUCW010000013.1"/>
</dbReference>
<dbReference type="Pfam" id="PF04964">
    <property type="entry name" value="Flp_Fap"/>
    <property type="match status" value="1"/>
</dbReference>
<sequence length="56" mass="5860">MQKIIAQAKNFVRDENGITALEYGILAGLITILLIASIATIGSVLKNVFSDVAAAV</sequence>
<evidence type="ECO:0000313" key="3">
    <source>
        <dbReference type="Proteomes" id="UP000295722"/>
    </source>
</evidence>
<dbReference type="Proteomes" id="UP000295722">
    <property type="component" value="Unassembled WGS sequence"/>
</dbReference>
<dbReference type="AlphaFoldDB" id="A0A4R5LY46"/>
<keyword evidence="1" id="KW-0472">Membrane</keyword>
<reference evidence="2 3" key="1">
    <citation type="submission" date="2019-03" db="EMBL/GenBank/DDBJ databases">
        <title>Paraburkholderia sp. 4M-K11, isolated from subtropical forest soil.</title>
        <authorList>
            <person name="Gao Z.-H."/>
            <person name="Qiu L.-H."/>
        </authorList>
    </citation>
    <scope>NUCLEOTIDE SEQUENCE [LARGE SCALE GENOMIC DNA]</scope>
    <source>
        <strain evidence="2 3">4M-K11</strain>
    </source>
</reference>
<feature type="transmembrane region" description="Helical" evidence="1">
    <location>
        <begin position="20"/>
        <end position="41"/>
    </location>
</feature>
<evidence type="ECO:0000313" key="2">
    <source>
        <dbReference type="EMBL" id="TDG17244.1"/>
    </source>
</evidence>
<accession>A0A4R5LY46</accession>
<keyword evidence="1" id="KW-1133">Transmembrane helix</keyword>
<gene>
    <name evidence="2" type="ORF">EYW47_38540</name>
</gene>
<proteinExistence type="predicted"/>
<dbReference type="EMBL" id="SMRP01000048">
    <property type="protein sequence ID" value="TDG17244.1"/>
    <property type="molecule type" value="Genomic_DNA"/>
</dbReference>
<name>A0A4R5LY46_9BURK</name>
<dbReference type="InterPro" id="IPR007047">
    <property type="entry name" value="Flp_Fap"/>
</dbReference>
<keyword evidence="1" id="KW-0812">Transmembrane</keyword>
<keyword evidence="3" id="KW-1185">Reference proteome</keyword>